<dbReference type="AlphaFoldDB" id="A0A1M5VZL7"/>
<gene>
    <name evidence="7" type="ORF">SAMN02745180_01126</name>
</gene>
<evidence type="ECO:0000313" key="8">
    <source>
        <dbReference type="Proteomes" id="UP000184389"/>
    </source>
</evidence>
<evidence type="ECO:0000256" key="4">
    <source>
        <dbReference type="ARBA" id="ARBA00022970"/>
    </source>
</evidence>
<evidence type="ECO:0000259" key="6">
    <source>
        <dbReference type="Pfam" id="PF13458"/>
    </source>
</evidence>
<feature type="signal peptide" evidence="5">
    <location>
        <begin position="1"/>
        <end position="22"/>
    </location>
</feature>
<evidence type="ECO:0000256" key="1">
    <source>
        <dbReference type="ARBA" id="ARBA00010062"/>
    </source>
</evidence>
<name>A0A1M5VZL7_9FIRM</name>
<dbReference type="PRINTS" id="PR00337">
    <property type="entry name" value="LEUILEVALBP"/>
</dbReference>
<dbReference type="InterPro" id="IPR028082">
    <property type="entry name" value="Peripla_BP_I"/>
</dbReference>
<dbReference type="InterPro" id="IPR000709">
    <property type="entry name" value="Leu_Ile_Val-bd"/>
</dbReference>
<dbReference type="STRING" id="1123281.SAMN02745180_01126"/>
<keyword evidence="2" id="KW-0813">Transport</keyword>
<dbReference type="InterPro" id="IPR028081">
    <property type="entry name" value="Leu-bd"/>
</dbReference>
<proteinExistence type="inferred from homology"/>
<sequence>MKKKRILSILLAIMMVAVLLTGCGNNEKDTTAENKGKDESNVEEVKLAQGVTDDTIKIGTIGPTSGPIAMVGIPMLHGMEAYFNMINEQGGINGRKIELVAKDDEFKADLALQKAEELVEKDKVFAIVGQLGTPGCLGTLDYFQEIDIPCIYQGTGVSVFAQAKGNYFPVQPNYTFEGSLIAKYAVSDLNAKSVVLIYGNDDSGKEGMVGIKEYLKEQGKEDLLKEEIAFNLEDVDFSAHIQKAKAQNPDVVIVLGYQKAVPGILLEAKKQGLESQFMTSYINADVTMLDLAKEAANGVLVTAWVPDITDANNESAKQYIETFLKYYPDETPNAFGVAGWVAAETFVEGLKRAENNLSWEGFIQAMETFDGWSDGIAKGITYTPDRRNGVEKMYFMKAVYDSNGPRYETVTDFMGLDD</sequence>
<dbReference type="RefSeq" id="WP_072743798.1">
    <property type="nucleotide sequence ID" value="NZ_FQXR01000004.1"/>
</dbReference>
<keyword evidence="3 5" id="KW-0732">Signal</keyword>
<dbReference type="PANTHER" id="PTHR47235">
    <property type="entry name" value="BLR6548 PROTEIN"/>
    <property type="match status" value="1"/>
</dbReference>
<dbReference type="GO" id="GO:0006865">
    <property type="term" value="P:amino acid transport"/>
    <property type="evidence" value="ECO:0007669"/>
    <property type="project" value="UniProtKB-KW"/>
</dbReference>
<comment type="similarity">
    <text evidence="1">Belongs to the leucine-binding protein family.</text>
</comment>
<protein>
    <submittedName>
        <fullName evidence="7">Branched-chain amino acid transport system substrate-binding protein</fullName>
    </submittedName>
</protein>
<reference evidence="7 8" key="1">
    <citation type="submission" date="2016-11" db="EMBL/GenBank/DDBJ databases">
        <authorList>
            <person name="Jaros S."/>
            <person name="Januszkiewicz K."/>
            <person name="Wedrychowicz H."/>
        </authorList>
    </citation>
    <scope>NUCLEOTIDE SEQUENCE [LARGE SCALE GENOMIC DNA]</scope>
    <source>
        <strain evidence="7 8">DSM 13106</strain>
    </source>
</reference>
<accession>A0A1M5VZL7</accession>
<evidence type="ECO:0000256" key="5">
    <source>
        <dbReference type="SAM" id="SignalP"/>
    </source>
</evidence>
<organism evidence="7 8">
    <name type="scientific">Sporanaerobacter acetigenes DSM 13106</name>
    <dbReference type="NCBI Taxonomy" id="1123281"/>
    <lineage>
        <taxon>Bacteria</taxon>
        <taxon>Bacillati</taxon>
        <taxon>Bacillota</taxon>
        <taxon>Tissierellia</taxon>
        <taxon>Tissierellales</taxon>
        <taxon>Sporanaerobacteraceae</taxon>
        <taxon>Sporanaerobacter</taxon>
    </lineage>
</organism>
<dbReference type="Proteomes" id="UP000184389">
    <property type="component" value="Unassembled WGS sequence"/>
</dbReference>
<dbReference type="CDD" id="cd06343">
    <property type="entry name" value="PBP1_ABC_ligand_binding-like"/>
    <property type="match status" value="1"/>
</dbReference>
<dbReference type="PANTHER" id="PTHR47235:SF1">
    <property type="entry name" value="BLR6548 PROTEIN"/>
    <property type="match status" value="1"/>
</dbReference>
<dbReference type="Pfam" id="PF13458">
    <property type="entry name" value="Peripla_BP_6"/>
    <property type="match status" value="1"/>
</dbReference>
<feature type="chain" id="PRO_5038576077" evidence="5">
    <location>
        <begin position="23"/>
        <end position="418"/>
    </location>
</feature>
<dbReference type="EMBL" id="FQXR01000004">
    <property type="protein sequence ID" value="SHH80630.1"/>
    <property type="molecule type" value="Genomic_DNA"/>
</dbReference>
<keyword evidence="8" id="KW-1185">Reference proteome</keyword>
<evidence type="ECO:0000313" key="7">
    <source>
        <dbReference type="EMBL" id="SHH80630.1"/>
    </source>
</evidence>
<evidence type="ECO:0000256" key="2">
    <source>
        <dbReference type="ARBA" id="ARBA00022448"/>
    </source>
</evidence>
<evidence type="ECO:0000256" key="3">
    <source>
        <dbReference type="ARBA" id="ARBA00022729"/>
    </source>
</evidence>
<dbReference type="PROSITE" id="PS51257">
    <property type="entry name" value="PROKAR_LIPOPROTEIN"/>
    <property type="match status" value="1"/>
</dbReference>
<dbReference type="Gene3D" id="3.40.50.2300">
    <property type="match status" value="2"/>
</dbReference>
<dbReference type="SUPFAM" id="SSF53822">
    <property type="entry name" value="Periplasmic binding protein-like I"/>
    <property type="match status" value="1"/>
</dbReference>
<feature type="domain" description="Leucine-binding protein" evidence="6">
    <location>
        <begin position="55"/>
        <end position="399"/>
    </location>
</feature>
<keyword evidence="4" id="KW-0029">Amino-acid transport</keyword>